<evidence type="ECO:0000256" key="3">
    <source>
        <dbReference type="ARBA" id="ARBA00022989"/>
    </source>
</evidence>
<keyword evidence="3 5" id="KW-1133">Transmembrane helix</keyword>
<gene>
    <name evidence="6" type="ORF">ANCDUO_01293</name>
</gene>
<dbReference type="AlphaFoldDB" id="A0A0C2DZD5"/>
<dbReference type="GO" id="GO:0016020">
    <property type="term" value="C:membrane"/>
    <property type="evidence" value="ECO:0007669"/>
    <property type="project" value="UniProtKB-SubCell"/>
</dbReference>
<evidence type="ECO:0000313" key="6">
    <source>
        <dbReference type="EMBL" id="KIH68372.1"/>
    </source>
</evidence>
<feature type="transmembrane region" description="Helical" evidence="5">
    <location>
        <begin position="12"/>
        <end position="37"/>
    </location>
</feature>
<feature type="transmembrane region" description="Helical" evidence="5">
    <location>
        <begin position="57"/>
        <end position="83"/>
    </location>
</feature>
<dbReference type="Proteomes" id="UP000054047">
    <property type="component" value="Unassembled WGS sequence"/>
</dbReference>
<evidence type="ECO:0000313" key="7">
    <source>
        <dbReference type="Proteomes" id="UP000054047"/>
    </source>
</evidence>
<dbReference type="InterPro" id="IPR047130">
    <property type="entry name" value="7TM_GPCR_Srsx_nematod"/>
</dbReference>
<evidence type="ECO:0000256" key="1">
    <source>
        <dbReference type="ARBA" id="ARBA00004370"/>
    </source>
</evidence>
<dbReference type="SMART" id="SM01381">
    <property type="entry name" value="7TM_GPCR_Srsx"/>
    <property type="match status" value="1"/>
</dbReference>
<comment type="subcellular location">
    <subcellularLocation>
        <location evidence="1">Membrane</location>
    </subcellularLocation>
</comment>
<dbReference type="GO" id="GO:0004930">
    <property type="term" value="F:G protein-coupled receptor activity"/>
    <property type="evidence" value="ECO:0007669"/>
    <property type="project" value="InterPro"/>
</dbReference>
<dbReference type="InterPro" id="IPR019424">
    <property type="entry name" value="7TM_GPCR_Srsx"/>
</dbReference>
<dbReference type="Gene3D" id="1.20.1070.10">
    <property type="entry name" value="Rhodopsin 7-helix transmembrane proteins"/>
    <property type="match status" value="1"/>
</dbReference>
<feature type="transmembrane region" description="Helical" evidence="5">
    <location>
        <begin position="90"/>
        <end position="111"/>
    </location>
</feature>
<dbReference type="InterPro" id="IPR000276">
    <property type="entry name" value="GPCR_Rhodpsn"/>
</dbReference>
<keyword evidence="7" id="KW-1185">Reference proteome</keyword>
<evidence type="ECO:0000256" key="5">
    <source>
        <dbReference type="SAM" id="Phobius"/>
    </source>
</evidence>
<reference evidence="6 7" key="1">
    <citation type="submission" date="2013-12" db="EMBL/GenBank/DDBJ databases">
        <title>Draft genome of the parsitic nematode Ancylostoma duodenale.</title>
        <authorList>
            <person name="Mitreva M."/>
        </authorList>
    </citation>
    <scope>NUCLEOTIDE SEQUENCE [LARGE SCALE GENOMIC DNA]</scope>
    <source>
        <strain evidence="6 7">Zhejiang</strain>
    </source>
</reference>
<feature type="transmembrane region" description="Helical" evidence="5">
    <location>
        <begin position="143"/>
        <end position="165"/>
    </location>
</feature>
<dbReference type="OrthoDB" id="5820127at2759"/>
<dbReference type="PANTHER" id="PTHR23360">
    <property type="entry name" value="G-PROTEIN COUPLED RECEPTORS FAMILY 1 PROFILE DOMAIN-CONTAINING PROTEIN-RELATED"/>
    <property type="match status" value="1"/>
</dbReference>
<dbReference type="Pfam" id="PF10320">
    <property type="entry name" value="7TM_GPCR_Srsx"/>
    <property type="match status" value="1"/>
</dbReference>
<accession>A0A0C2DZD5</accession>
<protein>
    <recommendedName>
        <fullName evidence="8">G-protein coupled receptors family 1 profile domain-containing protein</fullName>
    </recommendedName>
</protein>
<proteinExistence type="predicted"/>
<evidence type="ECO:0008006" key="8">
    <source>
        <dbReference type="Google" id="ProtNLM"/>
    </source>
</evidence>
<keyword evidence="2 5" id="KW-0812">Transmembrane</keyword>
<organism evidence="6 7">
    <name type="scientific">Ancylostoma duodenale</name>
    <dbReference type="NCBI Taxonomy" id="51022"/>
    <lineage>
        <taxon>Eukaryota</taxon>
        <taxon>Metazoa</taxon>
        <taxon>Ecdysozoa</taxon>
        <taxon>Nematoda</taxon>
        <taxon>Chromadorea</taxon>
        <taxon>Rhabditida</taxon>
        <taxon>Rhabditina</taxon>
        <taxon>Rhabditomorpha</taxon>
        <taxon>Strongyloidea</taxon>
        <taxon>Ancylostomatidae</taxon>
        <taxon>Ancylostomatinae</taxon>
        <taxon>Ancylostoma</taxon>
    </lineage>
</organism>
<name>A0A0C2DZD5_9BILA</name>
<dbReference type="EMBL" id="KN726393">
    <property type="protein sequence ID" value="KIH68372.1"/>
    <property type="molecule type" value="Genomic_DNA"/>
</dbReference>
<keyword evidence="4 5" id="KW-0472">Membrane</keyword>
<dbReference type="PANTHER" id="PTHR23360:SF67">
    <property type="entry name" value="G-PROTEIN COUPLED RECEPTORS FAMILY 1 PROFILE DOMAIN-CONTAINING PROTEIN"/>
    <property type="match status" value="1"/>
</dbReference>
<sequence>MARICTSLWIPQFFGVLLALTTFYQTLCLLGELINFGSALNGGPHNRNLCILMMMPYIWFCCMQSTMFLVLSLDTLFSVLCPLKHKVTRLWIYVSIVSIPPIAYAALIVSLNSVEILYGESHNNTVIICNPPLSMDPKIANFWINWNGFSNLGVLCVHFTVYLIVTKKEKENVQLGRVVKDTTDKHNFENGDEERLYL</sequence>
<evidence type="ECO:0000256" key="2">
    <source>
        <dbReference type="ARBA" id="ARBA00022692"/>
    </source>
</evidence>
<evidence type="ECO:0000256" key="4">
    <source>
        <dbReference type="ARBA" id="ARBA00023136"/>
    </source>
</evidence>